<evidence type="ECO:0000313" key="2">
    <source>
        <dbReference type="EMBL" id="CAI6351144.1"/>
    </source>
</evidence>
<reference evidence="2 3" key="1">
    <citation type="submission" date="2023-01" db="EMBL/GenBank/DDBJ databases">
        <authorList>
            <person name="Whitehead M."/>
        </authorList>
    </citation>
    <scope>NUCLEOTIDE SEQUENCE [LARGE SCALE GENOMIC DNA]</scope>
</reference>
<evidence type="ECO:0000313" key="3">
    <source>
        <dbReference type="Proteomes" id="UP001160148"/>
    </source>
</evidence>
<sequence>MHSRTTQLMLTAVVAAYCIVQVTSECCKVKSVLGAEKLGNNAFCNVAVTHPRKLLEAGMCGDGSVVNGHYCGVGSCNVFGCNCDGGCLGEEHAKIIENCTQIIAIKQNIIDNIKYCTNKTTTHPPPNFMPQEHYTNDCPDTCDYARYRYHAQVDQCNDVRKLTLPFLVLPPGTVIGMAYNGYCELLKYVEKSKMIKACGV</sequence>
<accession>A0AAV0W5V5</accession>
<dbReference type="InterPro" id="IPR025061">
    <property type="entry name" value="Diedel"/>
</dbReference>
<dbReference type="Pfam" id="PF13164">
    <property type="entry name" value="Diedel"/>
    <property type="match status" value="1"/>
</dbReference>
<keyword evidence="3" id="KW-1185">Reference proteome</keyword>
<keyword evidence="1" id="KW-0732">Signal</keyword>
<protein>
    <submittedName>
        <fullName evidence="2">Uncharacterized protein</fullName>
    </submittedName>
</protein>
<gene>
    <name evidence="2" type="ORF">MEUPH1_LOCUS7520</name>
</gene>
<organism evidence="2 3">
    <name type="scientific">Macrosiphum euphorbiae</name>
    <name type="common">potato aphid</name>
    <dbReference type="NCBI Taxonomy" id="13131"/>
    <lineage>
        <taxon>Eukaryota</taxon>
        <taxon>Metazoa</taxon>
        <taxon>Ecdysozoa</taxon>
        <taxon>Arthropoda</taxon>
        <taxon>Hexapoda</taxon>
        <taxon>Insecta</taxon>
        <taxon>Pterygota</taxon>
        <taxon>Neoptera</taxon>
        <taxon>Paraneoptera</taxon>
        <taxon>Hemiptera</taxon>
        <taxon>Sternorrhyncha</taxon>
        <taxon>Aphidomorpha</taxon>
        <taxon>Aphidoidea</taxon>
        <taxon>Aphididae</taxon>
        <taxon>Macrosiphini</taxon>
        <taxon>Macrosiphum</taxon>
    </lineage>
</organism>
<proteinExistence type="predicted"/>
<feature type="chain" id="PRO_5043550076" evidence="1">
    <location>
        <begin position="25"/>
        <end position="200"/>
    </location>
</feature>
<name>A0AAV0W5V5_9HEMI</name>
<comment type="caution">
    <text evidence="2">The sequence shown here is derived from an EMBL/GenBank/DDBJ whole genome shotgun (WGS) entry which is preliminary data.</text>
</comment>
<dbReference type="Proteomes" id="UP001160148">
    <property type="component" value="Unassembled WGS sequence"/>
</dbReference>
<dbReference type="AlphaFoldDB" id="A0AAV0W5V5"/>
<evidence type="ECO:0000256" key="1">
    <source>
        <dbReference type="SAM" id="SignalP"/>
    </source>
</evidence>
<dbReference type="Gene3D" id="3.30.70.2800">
    <property type="match status" value="1"/>
</dbReference>
<dbReference type="EMBL" id="CARXXK010000001">
    <property type="protein sequence ID" value="CAI6351144.1"/>
    <property type="molecule type" value="Genomic_DNA"/>
</dbReference>
<feature type="signal peptide" evidence="1">
    <location>
        <begin position="1"/>
        <end position="24"/>
    </location>
</feature>